<dbReference type="Gene3D" id="3.30.70.330">
    <property type="match status" value="1"/>
</dbReference>
<accession>A0A3B0MI38</accession>
<dbReference type="InterPro" id="IPR039780">
    <property type="entry name" value="Mot2"/>
</dbReference>
<dbReference type="SMART" id="SM00361">
    <property type="entry name" value="RRM_1"/>
    <property type="match status" value="1"/>
</dbReference>
<dbReference type="PROSITE" id="PS50089">
    <property type="entry name" value="ZF_RING_2"/>
    <property type="match status" value="1"/>
</dbReference>
<dbReference type="GO" id="GO:0005634">
    <property type="term" value="C:nucleus"/>
    <property type="evidence" value="ECO:0007669"/>
    <property type="project" value="UniProtKB-SubCell"/>
</dbReference>
<sequence length="516" mass="58698">MDLEYVNDNVNNNEDDEICPLCMELLDETDRNLFPCNCGYQVCLWCLHYIRNTMGNKCPACRQDYNESNFKYINTNTTATTRSDKNNRKKKPDLNINNGTNSNNSTTATTNGSSVNNSSSDKSSSQSPTTNTGVVDSNNVSIEVLKDIRVIQRNLVYVVGIPLKLAKKEILKRYEYFGQYGKIQHIVVNKSNTYSNVNIPSYTAYITYSKKSEANYAIQCINTKQIDNKYLRASYGTTKYCSYFLKGLKCFNQDCYYLHKFTNSSEHYYKHSNTNNATLNSKEIDKDNTASAVKDTSAKDTTVTNNVEQPETGPVVDNIFNVNIKYILNKYNSNNKLINIVNVNNNKSLSSVNNNVTNLYQWCFNNTNTPNTMHVNSGSNQPNYSDHNSNTKDSSVDIFNNNELYINDIMNKIRRYTMLIDNLSKSYNNTNTTLNPKDKSNTLSPKDNSQHDKGQESSVGNEGGTIENYIQNILYNSKGPEVANNVMTEDVNKLYKSQLKRNECLLNHLKLIFNNE</sequence>
<dbReference type="PANTHER" id="PTHR12603">
    <property type="entry name" value="CCR4-NOT TRANSCRIPTION COMPLEX RELATED"/>
    <property type="match status" value="1"/>
</dbReference>
<evidence type="ECO:0000259" key="11">
    <source>
        <dbReference type="PROSITE" id="PS50089"/>
    </source>
</evidence>
<evidence type="ECO:0000256" key="7">
    <source>
        <dbReference type="ARBA" id="ARBA00023242"/>
    </source>
</evidence>
<dbReference type="Pfam" id="PF14570">
    <property type="entry name" value="zf-RING_4"/>
    <property type="match status" value="1"/>
</dbReference>
<dbReference type="InterPro" id="IPR039515">
    <property type="entry name" value="NOT4_mRING-HC-C4C4"/>
</dbReference>
<evidence type="ECO:0000313" key="13">
    <source>
        <dbReference type="EMBL" id="SVP88523.1"/>
    </source>
</evidence>
<dbReference type="SUPFAM" id="SSF54928">
    <property type="entry name" value="RNA-binding domain, RBD"/>
    <property type="match status" value="1"/>
</dbReference>
<evidence type="ECO:0000256" key="9">
    <source>
        <dbReference type="PROSITE-ProRule" id="PRU00176"/>
    </source>
</evidence>
<feature type="region of interest" description="Disordered" evidence="10">
    <location>
        <begin position="78"/>
        <end position="133"/>
    </location>
</feature>
<dbReference type="GO" id="GO:0008270">
    <property type="term" value="F:zinc ion binding"/>
    <property type="evidence" value="ECO:0007669"/>
    <property type="project" value="UniProtKB-KW"/>
</dbReference>
<dbReference type="EMBL" id="UIVT01000001">
    <property type="protein sequence ID" value="SVP88523.1"/>
    <property type="molecule type" value="Genomic_DNA"/>
</dbReference>
<reference evidence="14" key="1">
    <citation type="submission" date="2018-07" db="EMBL/GenBank/DDBJ databases">
        <authorList>
            <person name="Quirk P.G."/>
            <person name="Krulwich T.A."/>
        </authorList>
    </citation>
    <scope>NUCLEOTIDE SEQUENCE</scope>
    <source>
        <strain evidence="14">Anand</strain>
    </source>
</reference>
<keyword evidence="4" id="KW-0862">Zinc</keyword>
<comment type="subcellular location">
    <subcellularLocation>
        <location evidence="1">Nucleus</location>
    </subcellularLocation>
</comment>
<evidence type="ECO:0000313" key="14">
    <source>
        <dbReference type="EMBL" id="SVP89683.1"/>
    </source>
</evidence>
<feature type="domain" description="RRM" evidence="12">
    <location>
        <begin position="154"/>
        <end position="238"/>
    </location>
</feature>
<keyword evidence="5 9" id="KW-0694">RNA-binding</keyword>
<dbReference type="InterPro" id="IPR012677">
    <property type="entry name" value="Nucleotide-bd_a/b_plait_sf"/>
</dbReference>
<evidence type="ECO:0000256" key="5">
    <source>
        <dbReference type="ARBA" id="ARBA00022884"/>
    </source>
</evidence>
<feature type="compositionally biased region" description="Polar residues" evidence="10">
    <location>
        <begin position="427"/>
        <end position="447"/>
    </location>
</feature>
<dbReference type="GO" id="GO:0003723">
    <property type="term" value="F:RNA binding"/>
    <property type="evidence" value="ECO:0007669"/>
    <property type="project" value="UniProtKB-UniRule"/>
</dbReference>
<evidence type="ECO:0000256" key="1">
    <source>
        <dbReference type="ARBA" id="ARBA00004123"/>
    </source>
</evidence>
<protein>
    <submittedName>
        <fullName evidence="14">Unspecified product</fullName>
    </submittedName>
</protein>
<dbReference type="InterPro" id="IPR000504">
    <property type="entry name" value="RRM_dom"/>
</dbReference>
<feature type="domain" description="RING-type" evidence="11">
    <location>
        <begin position="19"/>
        <end position="62"/>
    </location>
</feature>
<gene>
    <name evidence="13" type="ORF">TAT_000038400</name>
    <name evidence="14" type="ORF">TAV_000038000</name>
</gene>
<dbReference type="InterPro" id="IPR001841">
    <property type="entry name" value="Znf_RING"/>
</dbReference>
<evidence type="ECO:0000256" key="10">
    <source>
        <dbReference type="SAM" id="MobiDB-lite"/>
    </source>
</evidence>
<evidence type="ECO:0000256" key="4">
    <source>
        <dbReference type="ARBA" id="ARBA00022833"/>
    </source>
</evidence>
<dbReference type="AlphaFoldDB" id="A0A3B0MI38"/>
<feature type="compositionally biased region" description="Low complexity" evidence="10">
    <location>
        <begin position="95"/>
        <end position="131"/>
    </location>
</feature>
<evidence type="ECO:0000256" key="6">
    <source>
        <dbReference type="ARBA" id="ARBA00023054"/>
    </source>
</evidence>
<dbReference type="VEuPathDB" id="PiroplasmaDB:TA21145"/>
<dbReference type="InterPro" id="IPR034261">
    <property type="entry name" value="CNOT4_RRM"/>
</dbReference>
<dbReference type="Pfam" id="PF00076">
    <property type="entry name" value="RRM_1"/>
    <property type="match status" value="1"/>
</dbReference>
<keyword evidence="3 8" id="KW-0863">Zinc-finger</keyword>
<dbReference type="FunFam" id="3.30.40.10:FF:000006">
    <property type="entry name" value="CCR4-NOT transcription complex subunit 4"/>
    <property type="match status" value="1"/>
</dbReference>
<proteinExistence type="predicted"/>
<evidence type="ECO:0000259" key="12">
    <source>
        <dbReference type="PROSITE" id="PS50102"/>
    </source>
</evidence>
<dbReference type="Gene3D" id="3.30.40.10">
    <property type="entry name" value="Zinc/RING finger domain, C3HC4 (zinc finger)"/>
    <property type="match status" value="1"/>
</dbReference>
<dbReference type="CDD" id="cd16618">
    <property type="entry name" value="mRING-HC-C4C4_CNOT4"/>
    <property type="match status" value="1"/>
</dbReference>
<keyword evidence="6" id="KW-0175">Coiled coil</keyword>
<dbReference type="InterPro" id="IPR003954">
    <property type="entry name" value="RRM_euk-type"/>
</dbReference>
<organism evidence="14">
    <name type="scientific">Theileria annulata</name>
    <dbReference type="NCBI Taxonomy" id="5874"/>
    <lineage>
        <taxon>Eukaryota</taxon>
        <taxon>Sar</taxon>
        <taxon>Alveolata</taxon>
        <taxon>Apicomplexa</taxon>
        <taxon>Aconoidasida</taxon>
        <taxon>Piroplasmida</taxon>
        <taxon>Theileriidae</taxon>
        <taxon>Theileria</taxon>
    </lineage>
</organism>
<evidence type="ECO:0000256" key="8">
    <source>
        <dbReference type="PROSITE-ProRule" id="PRU00175"/>
    </source>
</evidence>
<dbReference type="InterPro" id="IPR035979">
    <property type="entry name" value="RBD_domain_sf"/>
</dbReference>
<dbReference type="GO" id="GO:0030014">
    <property type="term" value="C:CCR4-NOT complex"/>
    <property type="evidence" value="ECO:0007669"/>
    <property type="project" value="InterPro"/>
</dbReference>
<dbReference type="EMBL" id="UIVS01000001">
    <property type="protein sequence ID" value="SVP89683.1"/>
    <property type="molecule type" value="Genomic_DNA"/>
</dbReference>
<dbReference type="PANTHER" id="PTHR12603:SF0">
    <property type="entry name" value="CCR4-NOT TRANSCRIPTION COMPLEX SUBUNIT 4"/>
    <property type="match status" value="1"/>
</dbReference>
<dbReference type="SUPFAM" id="SSF57850">
    <property type="entry name" value="RING/U-box"/>
    <property type="match status" value="1"/>
</dbReference>
<keyword evidence="2" id="KW-0479">Metal-binding</keyword>
<evidence type="ECO:0000256" key="3">
    <source>
        <dbReference type="ARBA" id="ARBA00022771"/>
    </source>
</evidence>
<dbReference type="GO" id="GO:0004842">
    <property type="term" value="F:ubiquitin-protein transferase activity"/>
    <property type="evidence" value="ECO:0007669"/>
    <property type="project" value="InterPro"/>
</dbReference>
<evidence type="ECO:0000256" key="2">
    <source>
        <dbReference type="ARBA" id="ARBA00022723"/>
    </source>
</evidence>
<name>A0A3B0MI38_THEAN</name>
<dbReference type="GO" id="GO:0016567">
    <property type="term" value="P:protein ubiquitination"/>
    <property type="evidence" value="ECO:0007669"/>
    <property type="project" value="TreeGrafter"/>
</dbReference>
<keyword evidence="7" id="KW-0539">Nucleus</keyword>
<dbReference type="CDD" id="cd12438">
    <property type="entry name" value="RRM_CNOT4"/>
    <property type="match status" value="1"/>
</dbReference>
<dbReference type="InterPro" id="IPR013083">
    <property type="entry name" value="Znf_RING/FYVE/PHD"/>
</dbReference>
<feature type="region of interest" description="Disordered" evidence="10">
    <location>
        <begin position="427"/>
        <end position="463"/>
    </location>
</feature>
<dbReference type="PROSITE" id="PS50102">
    <property type="entry name" value="RRM"/>
    <property type="match status" value="1"/>
</dbReference>